<protein>
    <submittedName>
        <fullName evidence="1">Uncharacterized protein</fullName>
    </submittedName>
</protein>
<comment type="caution">
    <text evidence="1">The sequence shown here is derived from an EMBL/GenBank/DDBJ whole genome shotgun (WGS) entry which is preliminary data.</text>
</comment>
<accession>R4Z2Q9</accession>
<evidence type="ECO:0000313" key="2">
    <source>
        <dbReference type="Proteomes" id="UP000018291"/>
    </source>
</evidence>
<reference evidence="1 2" key="1">
    <citation type="journal article" date="2013" name="ISME J.">
        <title>Metabolic model for the filamentous 'Candidatus Microthrix parvicella' based on genomic and metagenomic analyses.</title>
        <authorList>
            <person name="Jon McIlroy S."/>
            <person name="Kristiansen R."/>
            <person name="Albertsen M."/>
            <person name="Michael Karst S."/>
            <person name="Rossetti S."/>
            <person name="Lund Nielsen J."/>
            <person name="Tandoi V."/>
            <person name="James Seviour R."/>
            <person name="Nielsen P.H."/>
        </authorList>
    </citation>
    <scope>NUCLEOTIDE SEQUENCE [LARGE SCALE GENOMIC DNA]</scope>
    <source>
        <strain evidence="1 2">RN1</strain>
    </source>
</reference>
<keyword evidence="2" id="KW-1185">Reference proteome</keyword>
<gene>
    <name evidence="1" type="ORF">BN381_610003</name>
</gene>
<dbReference type="Proteomes" id="UP000018291">
    <property type="component" value="Unassembled WGS sequence"/>
</dbReference>
<evidence type="ECO:0000313" key="1">
    <source>
        <dbReference type="EMBL" id="CCM65219.1"/>
    </source>
</evidence>
<dbReference type="HOGENOM" id="CLU_2367643_0_0_11"/>
<organism evidence="1 2">
    <name type="scientific">Candidatus Neomicrothrix parvicella RN1</name>
    <dbReference type="NCBI Taxonomy" id="1229780"/>
    <lineage>
        <taxon>Bacteria</taxon>
        <taxon>Bacillati</taxon>
        <taxon>Actinomycetota</taxon>
        <taxon>Acidimicrobiia</taxon>
        <taxon>Acidimicrobiales</taxon>
        <taxon>Microthrixaceae</taxon>
        <taxon>Candidatus Neomicrothrix</taxon>
    </lineage>
</organism>
<dbReference type="AlphaFoldDB" id="R4Z2Q9"/>
<name>R4Z2Q9_9ACTN</name>
<sequence length="95" mass="10621">MPYPPSTSVLEASLCLCVCAPERSHPPFDPEDSRVFFEIGIVDVSWTCFSRSHASAITRIGWVFQPVTPEMLASTSGNRTSIKFFAHGKTRQICW</sequence>
<proteinExistence type="predicted"/>
<dbReference type="EMBL" id="CANL01000058">
    <property type="protein sequence ID" value="CCM65219.1"/>
    <property type="molecule type" value="Genomic_DNA"/>
</dbReference>